<sequence>MRKYVSKLIPQSVKDNKNLWLKNKEMERVINNDTNRFKKYSYVPGKLNYYQIEARLTKEYHSIEKGLSYNNLRLGFGKRVIDNIIALMKDYRKQGFPLNAHVYSTALSNLNNYIKIHKENNCDVSDLEEDFKILMEGSDLKDTGGVLHLSKEEILKKTKGDYKDFSQSRHSVRDYSEEPVSYEIIEDALQLATKTPSACNRQTWKVRIVEEQTLKKFIQKNQNGNRGFGDYIDKFIIITTDVQYYDRIRERNQANIDGGMYAMNLLYALHYYGIATVSLSASLTIEQENNLRNKFNISDAENFIMFIGLGHYTEEFKVPKSDRRKVQYEKF</sequence>
<dbReference type="InterPro" id="IPR050627">
    <property type="entry name" value="Nitroreductase/BluB"/>
</dbReference>
<keyword evidence="2" id="KW-0288">FMN</keyword>
<dbReference type="SUPFAM" id="SSF55469">
    <property type="entry name" value="FMN-dependent nitroreductase-like"/>
    <property type="match status" value="1"/>
</dbReference>
<evidence type="ECO:0000313" key="5">
    <source>
        <dbReference type="EMBL" id="SEL25510.1"/>
    </source>
</evidence>
<dbReference type="InterPro" id="IPR029479">
    <property type="entry name" value="Nitroreductase"/>
</dbReference>
<dbReference type="GO" id="GO:0016491">
    <property type="term" value="F:oxidoreductase activity"/>
    <property type="evidence" value="ECO:0007669"/>
    <property type="project" value="UniProtKB-KW"/>
</dbReference>
<reference evidence="6" key="1">
    <citation type="submission" date="2016-10" db="EMBL/GenBank/DDBJ databases">
        <authorList>
            <person name="Varghese N."/>
            <person name="Submissions S."/>
        </authorList>
    </citation>
    <scope>NUCLEOTIDE SEQUENCE [LARGE SCALE GENOMIC DNA]</scope>
    <source>
        <strain evidence="6">DSM 19183</strain>
    </source>
</reference>
<keyword evidence="1" id="KW-0285">Flavoprotein</keyword>
<gene>
    <name evidence="5" type="ORF">SAMN04488099_11558</name>
</gene>
<dbReference type="PANTHER" id="PTHR23026">
    <property type="entry name" value="NADPH NITROREDUCTASE"/>
    <property type="match status" value="1"/>
</dbReference>
<dbReference type="InterPro" id="IPR000415">
    <property type="entry name" value="Nitroreductase-like"/>
</dbReference>
<keyword evidence="6" id="KW-1185">Reference proteome</keyword>
<accession>A0A1H7NPP0</accession>
<dbReference type="OrthoDB" id="9802760at2"/>
<evidence type="ECO:0000259" key="4">
    <source>
        <dbReference type="Pfam" id="PF00881"/>
    </source>
</evidence>
<dbReference type="PANTHER" id="PTHR23026:SF90">
    <property type="entry name" value="IODOTYROSINE DEIODINASE 1"/>
    <property type="match status" value="1"/>
</dbReference>
<dbReference type="Gene3D" id="3.40.109.10">
    <property type="entry name" value="NADH Oxidase"/>
    <property type="match status" value="1"/>
</dbReference>
<evidence type="ECO:0000313" key="6">
    <source>
        <dbReference type="Proteomes" id="UP000199081"/>
    </source>
</evidence>
<dbReference type="EMBL" id="FNZU01000015">
    <property type="protein sequence ID" value="SEL25510.1"/>
    <property type="molecule type" value="Genomic_DNA"/>
</dbReference>
<organism evidence="5 6">
    <name type="scientific">Alkalibacterium pelagium</name>
    <dbReference type="NCBI Taxonomy" id="426702"/>
    <lineage>
        <taxon>Bacteria</taxon>
        <taxon>Bacillati</taxon>
        <taxon>Bacillota</taxon>
        <taxon>Bacilli</taxon>
        <taxon>Lactobacillales</taxon>
        <taxon>Carnobacteriaceae</taxon>
        <taxon>Alkalibacterium</taxon>
    </lineage>
</organism>
<evidence type="ECO:0000256" key="1">
    <source>
        <dbReference type="ARBA" id="ARBA00022630"/>
    </source>
</evidence>
<name>A0A1H7NPP0_9LACT</name>
<dbReference type="STRING" id="426702.SAMN04488099_11558"/>
<feature type="domain" description="Nitroreductase" evidence="4">
    <location>
        <begin position="168"/>
        <end position="219"/>
    </location>
</feature>
<dbReference type="RefSeq" id="WP_091482652.1">
    <property type="nucleotide sequence ID" value="NZ_BJYC01000017.1"/>
</dbReference>
<keyword evidence="3" id="KW-0560">Oxidoreductase</keyword>
<dbReference type="Proteomes" id="UP000199081">
    <property type="component" value="Unassembled WGS sequence"/>
</dbReference>
<evidence type="ECO:0000256" key="3">
    <source>
        <dbReference type="ARBA" id="ARBA00023002"/>
    </source>
</evidence>
<proteinExistence type="predicted"/>
<evidence type="ECO:0000256" key="2">
    <source>
        <dbReference type="ARBA" id="ARBA00022643"/>
    </source>
</evidence>
<dbReference type="AlphaFoldDB" id="A0A1H7NPP0"/>
<protein>
    <submittedName>
        <fullName evidence="5">Nitroreductase</fullName>
    </submittedName>
</protein>
<dbReference type="Pfam" id="PF00881">
    <property type="entry name" value="Nitroreductase"/>
    <property type="match status" value="1"/>
</dbReference>